<dbReference type="NCBIfam" id="NF038221">
    <property type="entry name" value="IcmJ_DotN_IVB"/>
    <property type="match status" value="1"/>
</dbReference>
<accession>A0A4T1M6K3</accession>
<gene>
    <name evidence="2" type="ORF">JBK99_07990</name>
</gene>
<feature type="domain" description="HNH nuclease" evidence="1">
    <location>
        <begin position="39"/>
        <end position="89"/>
    </location>
</feature>
<dbReference type="AlphaFoldDB" id="A0A4T1M6K3"/>
<proteinExistence type="predicted"/>
<evidence type="ECO:0000313" key="3">
    <source>
        <dbReference type="Proteomes" id="UP000863577"/>
    </source>
</evidence>
<dbReference type="InterPro" id="IPR053558">
    <property type="entry name" value="T4SS_Dot/Icm_subcomplex"/>
</dbReference>
<reference evidence="2" key="2">
    <citation type="submission" date="2019-09" db="EMBL/GenBank/DDBJ databases">
        <authorList>
            <consortium name="NCBI Pathogen Detection Project"/>
        </authorList>
    </citation>
    <scope>NUCLEOTIDE SEQUENCE</scope>
    <source>
        <strain evidence="2">CL18-200174</strain>
    </source>
</reference>
<evidence type="ECO:0000259" key="1">
    <source>
        <dbReference type="SMART" id="SM00507"/>
    </source>
</evidence>
<sequence>MNVNQNMADNQQRCELKLIASPGSWRLYSARKIDERFKSYEQKIFQRDRYTCQFCGFQARLYQDIVNLDGDYTNNRLSNLVTACCFCAQCFFVESVGVGGYGGGTLIYLPELTQAELNSLCHVLFCAITNDTGYKSSAQNIYRSFKFRSQIVEEKFGEGTSDPAIFGQLMIDSGVNSEEIREKLFKNIRLLPSRAKFRKQIEKWAASALEEIAD</sequence>
<reference evidence="2" key="1">
    <citation type="journal article" date="2018" name="Genome Biol.">
        <title>SKESA: strategic k-mer extension for scrupulous assemblies.</title>
        <authorList>
            <person name="Souvorov A."/>
            <person name="Agarwala R."/>
            <person name="Lipman D.J."/>
        </authorList>
    </citation>
    <scope>NUCLEOTIDE SEQUENCE</scope>
    <source>
        <strain evidence="2">CL18-200174</strain>
    </source>
</reference>
<protein>
    <submittedName>
        <fullName evidence="2">HNH endonuclease</fullName>
    </submittedName>
</protein>
<dbReference type="GO" id="GO:0004519">
    <property type="term" value="F:endonuclease activity"/>
    <property type="evidence" value="ECO:0007669"/>
    <property type="project" value="UniProtKB-KW"/>
</dbReference>
<comment type="caution">
    <text evidence="2">The sequence shown here is derived from an EMBL/GenBank/DDBJ whole genome shotgun (WGS) entry which is preliminary data.</text>
</comment>
<keyword evidence="2" id="KW-0378">Hydrolase</keyword>
<dbReference type="EMBL" id="DACWOD010000005">
    <property type="protein sequence ID" value="HAU2396269.1"/>
    <property type="molecule type" value="Genomic_DNA"/>
</dbReference>
<dbReference type="Proteomes" id="UP000863577">
    <property type="component" value="Unassembled WGS sequence"/>
</dbReference>
<organism evidence="2 3">
    <name type="scientific">Legionella pneumophila</name>
    <dbReference type="NCBI Taxonomy" id="446"/>
    <lineage>
        <taxon>Bacteria</taxon>
        <taxon>Pseudomonadati</taxon>
        <taxon>Pseudomonadota</taxon>
        <taxon>Gammaproteobacteria</taxon>
        <taxon>Legionellales</taxon>
        <taxon>Legionellaceae</taxon>
        <taxon>Legionella</taxon>
    </lineage>
</organism>
<name>A0A4T1M6K3_LEGPN</name>
<keyword evidence="2" id="KW-0255">Endonuclease</keyword>
<keyword evidence="2" id="KW-0540">Nuclease</keyword>
<dbReference type="InterPro" id="IPR003615">
    <property type="entry name" value="HNH_nuc"/>
</dbReference>
<evidence type="ECO:0000313" key="2">
    <source>
        <dbReference type="EMBL" id="HAU2396269.1"/>
    </source>
</evidence>
<dbReference type="SMART" id="SM00507">
    <property type="entry name" value="HNHc"/>
    <property type="match status" value="1"/>
</dbReference>